<evidence type="ECO:0000256" key="6">
    <source>
        <dbReference type="ARBA" id="ARBA00023163"/>
    </source>
</evidence>
<dbReference type="InterPro" id="IPR052202">
    <property type="entry name" value="Yeast_MetPath_Reg"/>
</dbReference>
<dbReference type="OrthoDB" id="189997at2759"/>
<keyword evidence="12" id="KW-1185">Reference proteome</keyword>
<dbReference type="InterPro" id="IPR007219">
    <property type="entry name" value="XnlR_reg_dom"/>
</dbReference>
<keyword evidence="4" id="KW-0805">Transcription regulation</keyword>
<evidence type="ECO:0000256" key="9">
    <source>
        <dbReference type="SAM" id="Phobius"/>
    </source>
</evidence>
<dbReference type="CDD" id="cd12148">
    <property type="entry name" value="fungal_TF_MHR"/>
    <property type="match status" value="1"/>
</dbReference>
<keyword evidence="3" id="KW-0862">Zinc</keyword>
<gene>
    <name evidence="11" type="ORF">FPHYL_10207</name>
</gene>
<evidence type="ECO:0000256" key="1">
    <source>
        <dbReference type="ARBA" id="ARBA00004123"/>
    </source>
</evidence>
<proteinExistence type="predicted"/>
<keyword evidence="9" id="KW-0472">Membrane</keyword>
<feature type="compositionally biased region" description="Low complexity" evidence="8">
    <location>
        <begin position="51"/>
        <end position="66"/>
    </location>
</feature>
<dbReference type="PANTHER" id="PTHR47782">
    <property type="entry name" value="ZN(II)2CYS6 TRANSCRIPTION FACTOR (EUROFUNG)-RELATED"/>
    <property type="match status" value="1"/>
</dbReference>
<dbReference type="PANTHER" id="PTHR47782:SF12">
    <property type="entry name" value="ZN(II)2CYS6 TRANSCRIPTION FACTOR (EUROFUNG)"/>
    <property type="match status" value="1"/>
</dbReference>
<dbReference type="Pfam" id="PF04082">
    <property type="entry name" value="Fungal_trans"/>
    <property type="match status" value="1"/>
</dbReference>
<dbReference type="EMBL" id="JAAOAQ010000433">
    <property type="protein sequence ID" value="KAF5547618.1"/>
    <property type="molecule type" value="Genomic_DNA"/>
</dbReference>
<evidence type="ECO:0000256" key="2">
    <source>
        <dbReference type="ARBA" id="ARBA00022723"/>
    </source>
</evidence>
<protein>
    <submittedName>
        <fullName evidence="11">Positive regulator of purine utilization</fullName>
    </submittedName>
</protein>
<dbReference type="GO" id="GO:0043565">
    <property type="term" value="F:sequence-specific DNA binding"/>
    <property type="evidence" value="ECO:0007669"/>
    <property type="project" value="TreeGrafter"/>
</dbReference>
<dbReference type="Proteomes" id="UP000582016">
    <property type="component" value="Unassembled WGS sequence"/>
</dbReference>
<sequence>MPEVIKSRPARGAAQRVRTGGRTLVACISCKDRKLKLKDAQSSITNDLSPSASNQAASTSDQASTTAVDERFELDDLSSMIGTLSLNAAGAEPSYLGSSSAFAFARFMKPSIRQAVASLPPGISSMSRSQSHSHDHLSYPPEPCPLPDYQTAVKLSNAYFQNIHPQYPFLHESTFRLWETVLEDPFEAMCSLGYDPVPLYFLNMVYAIGALLKPNLGYSAEQLYVSAMLYVDEIICNDNLECIQAILCSAAYSLRSAKGTSHWHVIQSVSSFGVHKLTLDRKLGGQALRQCVNLGYHRNQKRLRSALNPLQRELQKRAFWSAYVMECSAAVMLGRPLSLHYQEIDAEFPLDIKESQVSSTGIYGAPRSLSSEPPTMMTHAIHGCRIRALIGRIQTTLYSDSTLRDATIRQALIEHLSDELEEWYAARPPPMTPPDGGALSFFVSADWYEANYNYAVLQLFRPQITDTKTSVSGAIFLKCLSTSKQTCHIFRRQYFGKPMAYTWSALHELFLAGLTYLYCLWMSPAARQVSRHDEVSNTCTDCTMVLVILAERWPEAAPFRNIFEVLASRTMTMMTDSHQGKEVMPIAIGPEQETYPEGLSQWMAVMSDTGITIGVDWLLSELIDEFPAPE</sequence>
<evidence type="ECO:0000259" key="10">
    <source>
        <dbReference type="SMART" id="SM00906"/>
    </source>
</evidence>
<reference evidence="11 12" key="1">
    <citation type="submission" date="2020-05" db="EMBL/GenBank/DDBJ databases">
        <title>Identification and distribution of gene clusters putatively required for synthesis of sphingolipid metabolism inhibitors in phylogenetically diverse species of the filamentous fungus Fusarium.</title>
        <authorList>
            <person name="Kim H.-S."/>
            <person name="Busman M."/>
            <person name="Brown D.W."/>
            <person name="Divon H."/>
            <person name="Uhlig S."/>
            <person name="Proctor R.H."/>
        </authorList>
    </citation>
    <scope>NUCLEOTIDE SEQUENCE [LARGE SCALE GENOMIC DNA]</scope>
    <source>
        <strain evidence="11 12">NRRL 13617</strain>
    </source>
</reference>
<evidence type="ECO:0000313" key="11">
    <source>
        <dbReference type="EMBL" id="KAF5547618.1"/>
    </source>
</evidence>
<dbReference type="GO" id="GO:0005634">
    <property type="term" value="C:nucleus"/>
    <property type="evidence" value="ECO:0007669"/>
    <property type="project" value="UniProtKB-SubCell"/>
</dbReference>
<dbReference type="AlphaFoldDB" id="A0A8H5J2C7"/>
<dbReference type="GO" id="GO:0006351">
    <property type="term" value="P:DNA-templated transcription"/>
    <property type="evidence" value="ECO:0007669"/>
    <property type="project" value="InterPro"/>
</dbReference>
<evidence type="ECO:0000313" key="12">
    <source>
        <dbReference type="Proteomes" id="UP000582016"/>
    </source>
</evidence>
<keyword evidence="2" id="KW-0479">Metal-binding</keyword>
<keyword evidence="5" id="KW-0238">DNA-binding</keyword>
<dbReference type="GO" id="GO:0008270">
    <property type="term" value="F:zinc ion binding"/>
    <property type="evidence" value="ECO:0007669"/>
    <property type="project" value="InterPro"/>
</dbReference>
<feature type="transmembrane region" description="Helical" evidence="9">
    <location>
        <begin position="500"/>
        <end position="521"/>
    </location>
</feature>
<keyword evidence="6" id="KW-0804">Transcription</keyword>
<name>A0A8H5J2C7_9HYPO</name>
<feature type="region of interest" description="Disordered" evidence="8">
    <location>
        <begin position="44"/>
        <end position="66"/>
    </location>
</feature>
<evidence type="ECO:0000256" key="3">
    <source>
        <dbReference type="ARBA" id="ARBA00022833"/>
    </source>
</evidence>
<evidence type="ECO:0000256" key="7">
    <source>
        <dbReference type="ARBA" id="ARBA00023242"/>
    </source>
</evidence>
<evidence type="ECO:0000256" key="8">
    <source>
        <dbReference type="SAM" id="MobiDB-lite"/>
    </source>
</evidence>
<keyword evidence="9" id="KW-1133">Transmembrane helix</keyword>
<dbReference type="GO" id="GO:0045944">
    <property type="term" value="P:positive regulation of transcription by RNA polymerase II"/>
    <property type="evidence" value="ECO:0007669"/>
    <property type="project" value="TreeGrafter"/>
</dbReference>
<keyword evidence="7" id="KW-0539">Nucleus</keyword>
<dbReference type="SMART" id="SM00906">
    <property type="entry name" value="Fungal_trans"/>
    <property type="match status" value="1"/>
</dbReference>
<comment type="subcellular location">
    <subcellularLocation>
        <location evidence="1">Nucleus</location>
    </subcellularLocation>
</comment>
<evidence type="ECO:0000256" key="5">
    <source>
        <dbReference type="ARBA" id="ARBA00023125"/>
    </source>
</evidence>
<feature type="domain" description="Xylanolytic transcriptional activator regulatory" evidence="10">
    <location>
        <begin position="280"/>
        <end position="355"/>
    </location>
</feature>
<keyword evidence="9" id="KW-0812">Transmembrane</keyword>
<comment type="caution">
    <text evidence="11">The sequence shown here is derived from an EMBL/GenBank/DDBJ whole genome shotgun (WGS) entry which is preliminary data.</text>
</comment>
<dbReference type="GO" id="GO:0000981">
    <property type="term" value="F:DNA-binding transcription factor activity, RNA polymerase II-specific"/>
    <property type="evidence" value="ECO:0007669"/>
    <property type="project" value="TreeGrafter"/>
</dbReference>
<evidence type="ECO:0000256" key="4">
    <source>
        <dbReference type="ARBA" id="ARBA00023015"/>
    </source>
</evidence>
<accession>A0A8H5J2C7</accession>
<organism evidence="11 12">
    <name type="scientific">Fusarium phyllophilum</name>
    <dbReference type="NCBI Taxonomy" id="47803"/>
    <lineage>
        <taxon>Eukaryota</taxon>
        <taxon>Fungi</taxon>
        <taxon>Dikarya</taxon>
        <taxon>Ascomycota</taxon>
        <taxon>Pezizomycotina</taxon>
        <taxon>Sordariomycetes</taxon>
        <taxon>Hypocreomycetidae</taxon>
        <taxon>Hypocreales</taxon>
        <taxon>Nectriaceae</taxon>
        <taxon>Fusarium</taxon>
        <taxon>Fusarium fujikuroi species complex</taxon>
    </lineage>
</organism>